<evidence type="ECO:0000256" key="6">
    <source>
        <dbReference type="SAM" id="MobiDB-lite"/>
    </source>
</evidence>
<reference evidence="8" key="1">
    <citation type="submission" date="2022-02" db="EMBL/GenBank/DDBJ databases">
        <title>Atlantic sturgeon de novo genome assembly.</title>
        <authorList>
            <person name="Stock M."/>
            <person name="Klopp C."/>
            <person name="Guiguen Y."/>
            <person name="Cabau C."/>
            <person name="Parinello H."/>
            <person name="Santidrian Yebra-Pimentel E."/>
            <person name="Kuhl H."/>
            <person name="Dirks R.P."/>
            <person name="Guessner J."/>
            <person name="Wuertz S."/>
            <person name="Du K."/>
            <person name="Schartl M."/>
        </authorList>
    </citation>
    <scope>NUCLEOTIDE SEQUENCE</scope>
    <source>
        <strain evidence="8">STURGEONOMICS-FGT-2020</strain>
        <tissue evidence="8">Whole blood</tissue>
    </source>
</reference>
<evidence type="ECO:0000256" key="3">
    <source>
        <dbReference type="ARBA" id="ARBA00022692"/>
    </source>
</evidence>
<comment type="similarity">
    <text evidence="2">Belongs to the MS4A family.</text>
</comment>
<gene>
    <name evidence="8" type="primary">MS4A4A</name>
    <name evidence="8" type="ORF">AOXY_G32499</name>
</gene>
<keyword evidence="3 7" id="KW-0812">Transmembrane</keyword>
<dbReference type="Pfam" id="PF04103">
    <property type="entry name" value="CD20"/>
    <property type="match status" value="1"/>
</dbReference>
<evidence type="ECO:0000256" key="2">
    <source>
        <dbReference type="ARBA" id="ARBA00009565"/>
    </source>
</evidence>
<feature type="compositionally biased region" description="Polar residues" evidence="6">
    <location>
        <begin position="17"/>
        <end position="27"/>
    </location>
</feature>
<dbReference type="EMBL" id="JAGXEW010000051">
    <property type="protein sequence ID" value="KAK1151627.1"/>
    <property type="molecule type" value="Genomic_DNA"/>
</dbReference>
<evidence type="ECO:0000256" key="1">
    <source>
        <dbReference type="ARBA" id="ARBA00004141"/>
    </source>
</evidence>
<dbReference type="InterPro" id="IPR007237">
    <property type="entry name" value="CD20-like"/>
</dbReference>
<name>A0AAD8CKB4_ACIOX</name>
<evidence type="ECO:0000256" key="5">
    <source>
        <dbReference type="ARBA" id="ARBA00023136"/>
    </source>
</evidence>
<keyword evidence="9" id="KW-1185">Reference proteome</keyword>
<feature type="transmembrane region" description="Helical" evidence="7">
    <location>
        <begin position="127"/>
        <end position="147"/>
    </location>
</feature>
<proteinExistence type="inferred from homology"/>
<evidence type="ECO:0000313" key="9">
    <source>
        <dbReference type="Proteomes" id="UP001230051"/>
    </source>
</evidence>
<dbReference type="PANTHER" id="PTHR23320:SF128">
    <property type="entry name" value="MEMBRANE-SPANNING 4-DOMAINS SUBFAMILY A MEMBER 4A"/>
    <property type="match status" value="1"/>
</dbReference>
<feature type="compositionally biased region" description="Pro residues" evidence="6">
    <location>
        <begin position="45"/>
        <end position="57"/>
    </location>
</feature>
<dbReference type="Proteomes" id="UP001230051">
    <property type="component" value="Unassembled WGS sequence"/>
</dbReference>
<evidence type="ECO:0000313" key="8">
    <source>
        <dbReference type="EMBL" id="KAK1151627.1"/>
    </source>
</evidence>
<evidence type="ECO:0000256" key="7">
    <source>
        <dbReference type="SAM" id="Phobius"/>
    </source>
</evidence>
<feature type="region of interest" description="Disordered" evidence="6">
    <location>
        <begin position="17"/>
        <end position="59"/>
    </location>
</feature>
<dbReference type="InterPro" id="IPR030417">
    <property type="entry name" value="MS4A"/>
</dbReference>
<keyword evidence="4 7" id="KW-1133">Transmembrane helix</keyword>
<dbReference type="AlphaFoldDB" id="A0AAD8CKB4"/>
<organism evidence="8 9">
    <name type="scientific">Acipenser oxyrinchus oxyrinchus</name>
    <dbReference type="NCBI Taxonomy" id="40147"/>
    <lineage>
        <taxon>Eukaryota</taxon>
        <taxon>Metazoa</taxon>
        <taxon>Chordata</taxon>
        <taxon>Craniata</taxon>
        <taxon>Vertebrata</taxon>
        <taxon>Euteleostomi</taxon>
        <taxon>Actinopterygii</taxon>
        <taxon>Chondrostei</taxon>
        <taxon>Acipenseriformes</taxon>
        <taxon>Acipenseridae</taxon>
        <taxon>Acipenser</taxon>
    </lineage>
</organism>
<comment type="subcellular location">
    <subcellularLocation>
        <location evidence="1">Membrane</location>
        <topology evidence="1">Multi-pass membrane protein</topology>
    </subcellularLocation>
</comment>
<dbReference type="PANTHER" id="PTHR23320">
    <property type="entry name" value="MEMBRANE-SPANNING 4-DOMAINS SUBFAMILY A MS4A -RELATED"/>
    <property type="match status" value="1"/>
</dbReference>
<accession>A0AAD8CKB4</accession>
<comment type="caution">
    <text evidence="8">The sequence shown here is derived from an EMBL/GenBank/DDBJ whole genome shotgun (WGS) entry which is preliminary data.</text>
</comment>
<keyword evidence="5 7" id="KW-0472">Membrane</keyword>
<dbReference type="GO" id="GO:0016020">
    <property type="term" value="C:membrane"/>
    <property type="evidence" value="ECO:0007669"/>
    <property type="project" value="UniProtKB-SubCell"/>
</dbReference>
<evidence type="ECO:0000256" key="4">
    <source>
        <dbReference type="ARBA" id="ARBA00022989"/>
    </source>
</evidence>
<protein>
    <submittedName>
        <fullName evidence="8">Membrane-spanning 4-domains subfamily A member 8-like</fullName>
    </submittedName>
</protein>
<feature type="transmembrane region" description="Helical" evidence="7">
    <location>
        <begin position="95"/>
        <end position="121"/>
    </location>
</feature>
<feature type="transmembrane region" description="Helical" evidence="7">
    <location>
        <begin position="159"/>
        <end position="178"/>
    </location>
</feature>
<sequence>MSVFLLDQNSLSSTRNKTVPLFSSSAPEDNGHVRRWGRGRHPVLPASPPDSSPPAPAGVPRCQVVPSSALCQPSGRLKRFLKGEPRPLGTCGEPLSLVLVAFFRSQTVQIIMGVINILFGAVLSRTLWSIAGILGAPFWTGLFVSISKLSLLYLCKGSLAMNILSSIVAGVGIIIYLVDLAVCSRYNSYAYHSYDSDTRSCVVIAVSFPLQRTAEGLKSVLLVFTTLEFCVAVSLSAFGCKSVCHGSQDQTSVVVIQSAYNTARAPSAGAENIYSLPAPPYNPTYTPQSVAMNPPPYKS</sequence>